<keyword evidence="6" id="KW-0391">Immunity</keyword>
<dbReference type="AlphaFoldDB" id="A0A9P4K8B5"/>
<comment type="subcellular location">
    <subcellularLocation>
        <location evidence="1">Cytoplasm</location>
    </subcellularLocation>
</comment>
<keyword evidence="9" id="KW-1185">Reference proteome</keyword>
<evidence type="ECO:0000256" key="5">
    <source>
        <dbReference type="ARBA" id="ARBA00022833"/>
    </source>
</evidence>
<evidence type="ECO:0000313" key="8">
    <source>
        <dbReference type="EMBL" id="KAF2263956.1"/>
    </source>
</evidence>
<proteinExistence type="predicted"/>
<evidence type="ECO:0000313" key="9">
    <source>
        <dbReference type="Proteomes" id="UP000800093"/>
    </source>
</evidence>
<evidence type="ECO:0000256" key="2">
    <source>
        <dbReference type="ARBA" id="ARBA00022490"/>
    </source>
</evidence>
<evidence type="ECO:0000256" key="6">
    <source>
        <dbReference type="ARBA" id="ARBA00022859"/>
    </source>
</evidence>
<accession>A0A9P4K8B5</accession>
<protein>
    <recommendedName>
        <fullName evidence="7">RZ-type domain-containing protein</fullName>
    </recommendedName>
</protein>
<dbReference type="Pfam" id="PF20173">
    <property type="entry name" value="ZnF_RZ-type"/>
    <property type="match status" value="1"/>
</dbReference>
<evidence type="ECO:0000256" key="1">
    <source>
        <dbReference type="ARBA" id="ARBA00004496"/>
    </source>
</evidence>
<keyword evidence="5" id="KW-0862">Zinc</keyword>
<evidence type="ECO:0000256" key="3">
    <source>
        <dbReference type="ARBA" id="ARBA00022723"/>
    </source>
</evidence>
<keyword evidence="3" id="KW-0479">Metal-binding</keyword>
<dbReference type="Proteomes" id="UP000800093">
    <property type="component" value="Unassembled WGS sequence"/>
</dbReference>
<evidence type="ECO:0000259" key="7">
    <source>
        <dbReference type="PROSITE" id="PS51981"/>
    </source>
</evidence>
<dbReference type="OrthoDB" id="2423195at2759"/>
<dbReference type="GO" id="GO:0002376">
    <property type="term" value="P:immune system process"/>
    <property type="evidence" value="ECO:0007669"/>
    <property type="project" value="UniProtKB-KW"/>
</dbReference>
<keyword evidence="2" id="KW-0963">Cytoplasm</keyword>
<dbReference type="EMBL" id="ML986620">
    <property type="protein sequence ID" value="KAF2263956.1"/>
    <property type="molecule type" value="Genomic_DNA"/>
</dbReference>
<dbReference type="GO" id="GO:0008270">
    <property type="term" value="F:zinc ion binding"/>
    <property type="evidence" value="ECO:0007669"/>
    <property type="project" value="UniProtKB-KW"/>
</dbReference>
<organism evidence="8 9">
    <name type="scientific">Lojkania enalia</name>
    <dbReference type="NCBI Taxonomy" id="147567"/>
    <lineage>
        <taxon>Eukaryota</taxon>
        <taxon>Fungi</taxon>
        <taxon>Dikarya</taxon>
        <taxon>Ascomycota</taxon>
        <taxon>Pezizomycotina</taxon>
        <taxon>Dothideomycetes</taxon>
        <taxon>Pleosporomycetidae</taxon>
        <taxon>Pleosporales</taxon>
        <taxon>Pleosporales incertae sedis</taxon>
        <taxon>Lojkania</taxon>
    </lineage>
</organism>
<evidence type="ECO:0000256" key="4">
    <source>
        <dbReference type="ARBA" id="ARBA00022771"/>
    </source>
</evidence>
<keyword evidence="4" id="KW-0863">Zinc-finger</keyword>
<sequence length="131" mass="14958">MLVEQVEPDGQSDHNRAYGWFADMREGFMRKDRGFYEEWLCRDGVMRLMPVAGRGHRRRSAAGTPPCSFQNTIRAEEKLRWGAASWNFREFAIGECGMPMELARCPKCGARIGGHHHEAVQGVTRAENMEN</sequence>
<comment type="caution">
    <text evidence="8">The sequence shown here is derived from an EMBL/GenBank/DDBJ whole genome shotgun (WGS) entry which is preliminary data.</text>
</comment>
<feature type="domain" description="RZ-type" evidence="7">
    <location>
        <begin position="64"/>
        <end position="131"/>
    </location>
</feature>
<name>A0A9P4K8B5_9PLEO</name>
<dbReference type="PROSITE" id="PS51981">
    <property type="entry name" value="ZF_RZ"/>
    <property type="match status" value="1"/>
</dbReference>
<dbReference type="GO" id="GO:0005737">
    <property type="term" value="C:cytoplasm"/>
    <property type="evidence" value="ECO:0007669"/>
    <property type="project" value="UniProtKB-SubCell"/>
</dbReference>
<dbReference type="InterPro" id="IPR046439">
    <property type="entry name" value="ZF_RZ_dom"/>
</dbReference>
<gene>
    <name evidence="8" type="ORF">CC78DRAFT_256349</name>
</gene>
<reference evidence="9" key="1">
    <citation type="journal article" date="2020" name="Stud. Mycol.">
        <title>101 Dothideomycetes genomes: A test case for predicting lifestyles and emergence of pathogens.</title>
        <authorList>
            <person name="Haridas S."/>
            <person name="Albert R."/>
            <person name="Binder M."/>
            <person name="Bloem J."/>
            <person name="LaButti K."/>
            <person name="Salamov A."/>
            <person name="Andreopoulos B."/>
            <person name="Baker S."/>
            <person name="Barry K."/>
            <person name="Bills G."/>
            <person name="Bluhm B."/>
            <person name="Cannon C."/>
            <person name="Castanera R."/>
            <person name="Culley D."/>
            <person name="Daum C."/>
            <person name="Ezra D."/>
            <person name="Gonzalez J."/>
            <person name="Henrissat B."/>
            <person name="Kuo A."/>
            <person name="Liang C."/>
            <person name="Lipzen A."/>
            <person name="Lutzoni F."/>
            <person name="Magnuson J."/>
            <person name="Mondo S."/>
            <person name="Nolan M."/>
            <person name="Ohm R."/>
            <person name="Pangilinan J."/>
            <person name="Park H.-J."/>
            <person name="Ramirez L."/>
            <person name="Alfaro M."/>
            <person name="Sun H."/>
            <person name="Tritt A."/>
            <person name="Yoshinaga Y."/>
            <person name="Zwiers L.-H."/>
            <person name="Turgeon B."/>
            <person name="Goodwin S."/>
            <person name="Spatafora J."/>
            <person name="Crous P."/>
            <person name="Grigoriev I."/>
        </authorList>
    </citation>
    <scope>NUCLEOTIDE SEQUENCE [LARGE SCALE GENOMIC DNA]</scope>
    <source>
        <strain evidence="9">CBS 304.66</strain>
    </source>
</reference>